<protein>
    <submittedName>
        <fullName evidence="2">DUF4294 domain-containing protein</fullName>
    </submittedName>
</protein>
<feature type="signal peptide" evidence="1">
    <location>
        <begin position="1"/>
        <end position="20"/>
    </location>
</feature>
<keyword evidence="1" id="KW-0732">Signal</keyword>
<dbReference type="Pfam" id="PF14127">
    <property type="entry name" value="DUF4294"/>
    <property type="match status" value="1"/>
</dbReference>
<gene>
    <name evidence="2" type="ORF">IAC44_02940</name>
</gene>
<feature type="chain" id="PRO_5039388823" evidence="1">
    <location>
        <begin position="21"/>
        <end position="260"/>
    </location>
</feature>
<dbReference type="AlphaFoldDB" id="A0A9D1KTA4"/>
<accession>A0A9D1KTA4</accession>
<reference evidence="2" key="1">
    <citation type="submission" date="2020-10" db="EMBL/GenBank/DDBJ databases">
        <authorList>
            <person name="Gilroy R."/>
        </authorList>
    </citation>
    <scope>NUCLEOTIDE SEQUENCE</scope>
    <source>
        <strain evidence="2">1383</strain>
    </source>
</reference>
<dbReference type="InterPro" id="IPR025636">
    <property type="entry name" value="DUF4294"/>
</dbReference>
<comment type="caution">
    <text evidence="2">The sequence shown here is derived from an EMBL/GenBank/DDBJ whole genome shotgun (WGS) entry which is preliminary data.</text>
</comment>
<reference evidence="2" key="2">
    <citation type="journal article" date="2021" name="PeerJ">
        <title>Extensive microbial diversity within the chicken gut microbiome revealed by metagenomics and culture.</title>
        <authorList>
            <person name="Gilroy R."/>
            <person name="Ravi A."/>
            <person name="Getino M."/>
            <person name="Pursley I."/>
            <person name="Horton D.L."/>
            <person name="Alikhan N.F."/>
            <person name="Baker D."/>
            <person name="Gharbi K."/>
            <person name="Hall N."/>
            <person name="Watson M."/>
            <person name="Adriaenssens E.M."/>
            <person name="Foster-Nyarko E."/>
            <person name="Jarju S."/>
            <person name="Secka A."/>
            <person name="Antonio M."/>
            <person name="Oren A."/>
            <person name="Chaudhuri R.R."/>
            <person name="La Ragione R."/>
            <person name="Hildebrand F."/>
            <person name="Pallen M.J."/>
        </authorList>
    </citation>
    <scope>NUCLEOTIDE SEQUENCE</scope>
    <source>
        <strain evidence="2">1383</strain>
    </source>
</reference>
<sequence length="260" mass="30483">MATVFSTAALLACACVSAQGQVPPPPPGMPAREFSPQAQVMPPLEADTLFPGVQLSDVIVMGSYAPMAYEDYWRIKRRVKKVWPYAVLASQYLHEMDSLRGEMSERKFRKEVDRRQKELFDNFAGILKKFSRSEGKILIKLVYRQTGISTYDIARELKSGFKAFWWNASAGMFSLSLKDEYDPRLYPDDYVIERILRECFAEGELPIYPSYNEFVSPFYYRKVEQDIARDQLRRQEMEKLEKKRVRQLKKQERRDERAMR</sequence>
<evidence type="ECO:0000256" key="1">
    <source>
        <dbReference type="SAM" id="SignalP"/>
    </source>
</evidence>
<name>A0A9D1KTA4_9FLAO</name>
<evidence type="ECO:0000313" key="3">
    <source>
        <dbReference type="Proteomes" id="UP000824161"/>
    </source>
</evidence>
<organism evidence="2 3">
    <name type="scientific">Candidatus Merdimorpha stercoravium</name>
    <dbReference type="NCBI Taxonomy" id="2840863"/>
    <lineage>
        <taxon>Bacteria</taxon>
        <taxon>Pseudomonadati</taxon>
        <taxon>Bacteroidota</taxon>
        <taxon>Flavobacteriia</taxon>
        <taxon>Flavobacteriales</taxon>
        <taxon>Candidatus Merdimorpha</taxon>
    </lineage>
</organism>
<dbReference type="EMBL" id="DVLY01000066">
    <property type="protein sequence ID" value="HIT97772.1"/>
    <property type="molecule type" value="Genomic_DNA"/>
</dbReference>
<evidence type="ECO:0000313" key="2">
    <source>
        <dbReference type="EMBL" id="HIT97772.1"/>
    </source>
</evidence>
<proteinExistence type="predicted"/>
<dbReference type="Proteomes" id="UP000824161">
    <property type="component" value="Unassembled WGS sequence"/>
</dbReference>